<evidence type="ECO:0000256" key="1">
    <source>
        <dbReference type="ARBA" id="ARBA00023235"/>
    </source>
</evidence>
<dbReference type="Proteomes" id="UP001575105">
    <property type="component" value="Unassembled WGS sequence"/>
</dbReference>
<evidence type="ECO:0000256" key="2">
    <source>
        <dbReference type="ARBA" id="ARBA00023277"/>
    </source>
</evidence>
<evidence type="ECO:0000313" key="5">
    <source>
        <dbReference type="Proteomes" id="UP001575105"/>
    </source>
</evidence>
<gene>
    <name evidence="4" type="ORF">ACERK3_06355</name>
</gene>
<feature type="region of interest" description="Disordered" evidence="3">
    <location>
        <begin position="1"/>
        <end position="20"/>
    </location>
</feature>
<evidence type="ECO:0000256" key="3">
    <source>
        <dbReference type="SAM" id="MobiDB-lite"/>
    </source>
</evidence>
<keyword evidence="5" id="KW-1185">Reference proteome</keyword>
<comment type="caution">
    <text evidence="4">The sequence shown here is derived from an EMBL/GenBank/DDBJ whole genome shotgun (WGS) entry which is preliminary data.</text>
</comment>
<reference evidence="4 5" key="1">
    <citation type="submission" date="2024-08" db="EMBL/GenBank/DDBJ databases">
        <title>Whole-genome sequencing of halo(alkali)philic microorganisms from hypersaline lakes.</title>
        <authorList>
            <person name="Sorokin D.Y."/>
            <person name="Merkel A.Y."/>
            <person name="Messina E."/>
            <person name="Yakimov M."/>
        </authorList>
    </citation>
    <scope>NUCLEOTIDE SEQUENCE [LARGE SCALE GENOMIC DNA]</scope>
    <source>
        <strain evidence="4 5">AB-hyl4</strain>
    </source>
</reference>
<protein>
    <submittedName>
        <fullName evidence="4">L-fucose/L-arabinose isomerase family protein</fullName>
    </submittedName>
</protein>
<dbReference type="PANTHER" id="PTHR36120">
    <property type="entry name" value="FUCOSE ISOMERASE"/>
    <property type="match status" value="1"/>
</dbReference>
<keyword evidence="1 4" id="KW-0413">Isomerase</keyword>
<name>A0ABV4U2V2_9BACT</name>
<evidence type="ECO:0000313" key="4">
    <source>
        <dbReference type="EMBL" id="MFA9477917.1"/>
    </source>
</evidence>
<organism evidence="4 5">
    <name type="scientific">Natronomicrosphaera hydrolytica</name>
    <dbReference type="NCBI Taxonomy" id="3242702"/>
    <lineage>
        <taxon>Bacteria</taxon>
        <taxon>Pseudomonadati</taxon>
        <taxon>Planctomycetota</taxon>
        <taxon>Phycisphaerae</taxon>
        <taxon>Phycisphaerales</taxon>
        <taxon>Phycisphaeraceae</taxon>
        <taxon>Natronomicrosphaera</taxon>
    </lineage>
</organism>
<accession>A0ABV4U2V2</accession>
<dbReference type="SUPFAM" id="SSF53743">
    <property type="entry name" value="FucI/AraA N-terminal and middle domains"/>
    <property type="match status" value="1"/>
</dbReference>
<proteinExistence type="predicted"/>
<dbReference type="InterPro" id="IPR009015">
    <property type="entry name" value="Fucose_isomerase_N/cen_sf"/>
</dbReference>
<dbReference type="RefSeq" id="WP_425344841.1">
    <property type="nucleotide sequence ID" value="NZ_JBGUBD010000003.1"/>
</dbReference>
<dbReference type="GO" id="GO:0016853">
    <property type="term" value="F:isomerase activity"/>
    <property type="evidence" value="ECO:0007669"/>
    <property type="project" value="UniProtKB-KW"/>
</dbReference>
<keyword evidence="2" id="KW-0119">Carbohydrate metabolism</keyword>
<dbReference type="EMBL" id="JBGUBD010000003">
    <property type="protein sequence ID" value="MFA9477917.1"/>
    <property type="molecule type" value="Genomic_DNA"/>
</dbReference>
<sequence length="520" mass="57033">MTDRMLTQEGGGTRATDGVASARRDQEINLPAKGVTTEVLHDLLGPPPTTRPVPIAVVGCCIRAHFPYETAVGNYRAACDRVRQVLDASRFEVLTADEPFEDPDALLAFADGLLERGVAGVIFLHATYTAGEIGSHFGRWLADHRMPVLSWSLPDEKGGNLEANSLCCQNFLLNMWQRMNVRYVWHHTAIDATADPYIQRFGASVRAKARLRHGKALHVGGSRVSAFYDGETDELAVMRRFGLRFDRIDLEAAHQHGKKFADADVSRLWQAIKSHEACNRVALPDEQALRTLRMGLSIYDLSVSGGYIGCTVKSWPELFDCYGFAIDGAVSMLNDAGLCTVEEGDMNGLISSLAMHLLTDGAAVPTMMDLSTLDVDANRLGIWHCGACPTRLLRAGATFDATRHSILENGDPETAVGLMLEFPLVTGPATVVRYQSPDASTMFAFEGRLEDCELAFRGNYTEMTPESPATAESVMGTIMNRGLDHHWSLGMGHLGRDLEMLNHWLGVKAIGEQTSMYLSR</sequence>
<dbReference type="PANTHER" id="PTHR36120:SF1">
    <property type="entry name" value="L-FUCOSE ISOMERASE C-TERMINAL DOMAIN-CONTAINING PROTEIN"/>
    <property type="match status" value="1"/>
</dbReference>